<keyword evidence="3" id="KW-1185">Reference proteome</keyword>
<dbReference type="SUPFAM" id="SSF53098">
    <property type="entry name" value="Ribonuclease H-like"/>
    <property type="match status" value="1"/>
</dbReference>
<proteinExistence type="predicted"/>
<dbReference type="PANTHER" id="PTHR23272:SF21">
    <property type="entry name" value="BED ZINC FINGER AND HAT DIMERIZATION DOMAIN-CONTAINING PROTEIN"/>
    <property type="match status" value="1"/>
</dbReference>
<reference evidence="2 3" key="1">
    <citation type="submission" date="2021-06" db="EMBL/GenBank/DDBJ databases">
        <authorList>
            <person name="Kallberg Y."/>
            <person name="Tangrot J."/>
            <person name="Rosling A."/>
        </authorList>
    </citation>
    <scope>NUCLEOTIDE SEQUENCE [LARGE SCALE GENOMIC DNA]</scope>
    <source>
        <strain evidence="2 3">120-4 pot B 10/14</strain>
    </source>
</reference>
<evidence type="ECO:0000313" key="3">
    <source>
        <dbReference type="Proteomes" id="UP000789901"/>
    </source>
</evidence>
<gene>
    <name evidence="2" type="ORF">GMARGA_LOCUS29015</name>
</gene>
<evidence type="ECO:0000259" key="1">
    <source>
        <dbReference type="Pfam" id="PF05699"/>
    </source>
</evidence>
<feature type="non-terminal residue" evidence="2">
    <location>
        <position position="170"/>
    </location>
</feature>
<comment type="caution">
    <text evidence="2">The sequence shown here is derived from an EMBL/GenBank/DDBJ whole genome shotgun (WGS) entry which is preliminary data.</text>
</comment>
<accession>A0ABN7WDU2</accession>
<evidence type="ECO:0000313" key="2">
    <source>
        <dbReference type="EMBL" id="CAG8826064.1"/>
    </source>
</evidence>
<dbReference type="InterPro" id="IPR012337">
    <property type="entry name" value="RNaseH-like_sf"/>
</dbReference>
<dbReference type="Proteomes" id="UP000789901">
    <property type="component" value="Unassembled WGS sequence"/>
</dbReference>
<dbReference type="EMBL" id="CAJVQB010038283">
    <property type="protein sequence ID" value="CAG8826064.1"/>
    <property type="molecule type" value="Genomic_DNA"/>
</dbReference>
<feature type="domain" description="HAT C-terminal dimerisation" evidence="1">
    <location>
        <begin position="96"/>
        <end position="169"/>
    </location>
</feature>
<dbReference type="Pfam" id="PF05699">
    <property type="entry name" value="Dimer_Tnp_hAT"/>
    <property type="match status" value="1"/>
</dbReference>
<organism evidence="2 3">
    <name type="scientific">Gigaspora margarita</name>
    <dbReference type="NCBI Taxonomy" id="4874"/>
    <lineage>
        <taxon>Eukaryota</taxon>
        <taxon>Fungi</taxon>
        <taxon>Fungi incertae sedis</taxon>
        <taxon>Mucoromycota</taxon>
        <taxon>Glomeromycotina</taxon>
        <taxon>Glomeromycetes</taxon>
        <taxon>Diversisporales</taxon>
        <taxon>Gigasporaceae</taxon>
        <taxon>Gigaspora</taxon>
    </lineage>
</organism>
<name>A0ABN7WDU2_GIGMA</name>
<dbReference type="PANTHER" id="PTHR23272">
    <property type="entry name" value="BED FINGER-RELATED"/>
    <property type="match status" value="1"/>
</dbReference>
<sequence length="170" mass="19876">MHTKLLDYWIKLKKQCYLSIILDPNLKLFSFATDDISVIRRTICHTYEKYQNAQTNTSSSNFEVSNNPSRSYFKKHLKRTLTTENSEHERDIFDEYLFSAEEDCNVLEFWKTRSNDIRYATLTQMAQDYLVVQATSVASEQIFSVAKHTISPTRNRLSPENVRASLCLKS</sequence>
<protein>
    <submittedName>
        <fullName evidence="2">24183_t:CDS:1</fullName>
    </submittedName>
</protein>
<dbReference type="InterPro" id="IPR008906">
    <property type="entry name" value="HATC_C_dom"/>
</dbReference>